<dbReference type="Proteomes" id="UP001065047">
    <property type="component" value="Unassembled WGS sequence"/>
</dbReference>
<name>A0ABQ0PTC0_9PROT</name>
<comment type="caution">
    <text evidence="2">The sequence shown here is derived from an EMBL/GenBank/DDBJ whole genome shotgun (WGS) entry which is preliminary data.</text>
</comment>
<evidence type="ECO:0000313" key="3">
    <source>
        <dbReference type="Proteomes" id="UP001065047"/>
    </source>
</evidence>
<reference evidence="2" key="1">
    <citation type="submission" date="2013-04" db="EMBL/GenBank/DDBJ databases">
        <title>The genome sequencing project of 58 acetic acid bacteria.</title>
        <authorList>
            <person name="Okamoto-Kainuma A."/>
            <person name="Ishikawa M."/>
            <person name="Umino S."/>
            <person name="Koizumi Y."/>
            <person name="Shiwa Y."/>
            <person name="Yoshikawa H."/>
            <person name="Matsutani M."/>
            <person name="Matsushita K."/>
        </authorList>
    </citation>
    <scope>NUCLEOTIDE SEQUENCE</scope>
    <source>
        <strain evidence="2">DSM 14337</strain>
    </source>
</reference>
<organism evidence="2 3">
    <name type="scientific">Acetobacter malorum DSM 14337</name>
    <dbReference type="NCBI Taxonomy" id="1307910"/>
    <lineage>
        <taxon>Bacteria</taxon>
        <taxon>Pseudomonadati</taxon>
        <taxon>Pseudomonadota</taxon>
        <taxon>Alphaproteobacteria</taxon>
        <taxon>Acetobacterales</taxon>
        <taxon>Acetobacteraceae</taxon>
        <taxon>Acetobacter</taxon>
    </lineage>
</organism>
<keyword evidence="3" id="KW-1185">Reference proteome</keyword>
<feature type="region of interest" description="Disordered" evidence="1">
    <location>
        <begin position="20"/>
        <end position="40"/>
    </location>
</feature>
<evidence type="ECO:0000313" key="2">
    <source>
        <dbReference type="EMBL" id="GBQ80664.1"/>
    </source>
</evidence>
<proteinExistence type="predicted"/>
<gene>
    <name evidence="2" type="ORF">AA14337_1803</name>
</gene>
<dbReference type="EMBL" id="BAPF01000029">
    <property type="protein sequence ID" value="GBQ80664.1"/>
    <property type="molecule type" value="Genomic_DNA"/>
</dbReference>
<sequence length="78" mass="8498">MECEGSYLFNGHKAGLVAAPSPSSPKCVGNPFTENQPEGLQPQHFAPQGNDMIPAEKRNPVFSVAGKSQTFFRVRHQV</sequence>
<evidence type="ECO:0000256" key="1">
    <source>
        <dbReference type="SAM" id="MobiDB-lite"/>
    </source>
</evidence>
<protein>
    <submittedName>
        <fullName evidence="2">Uncharacterized protein</fullName>
    </submittedName>
</protein>
<accession>A0ABQ0PTC0</accession>